<dbReference type="Gramene" id="MELO3C032649.2.1">
    <property type="protein sequence ID" value="MELO3C032649.2.1"/>
    <property type="gene ID" value="MELO3C032649.2"/>
</dbReference>
<dbReference type="AlphaFoldDB" id="A0A9I9EEF5"/>
<dbReference type="EnsemblPlants" id="MELO3C032649.2.1">
    <property type="protein sequence ID" value="MELO3C032649.2.1"/>
    <property type="gene ID" value="MELO3C032649.2"/>
</dbReference>
<reference evidence="2" key="1">
    <citation type="submission" date="2023-03" db="UniProtKB">
        <authorList>
            <consortium name="EnsemblPlants"/>
        </authorList>
    </citation>
    <scope>IDENTIFICATION</scope>
</reference>
<sequence length="93" mass="10504">MKANKDNNRFLGEGWKERLAYSSLSKTKPMLIPKTFFLYIALRVGPLVYITPFPVDMSTGEARPGMPLPYPFPIPISSSMGILSLSFKFNIIF</sequence>
<feature type="transmembrane region" description="Helical" evidence="1">
    <location>
        <begin position="70"/>
        <end position="91"/>
    </location>
</feature>
<evidence type="ECO:0008006" key="3">
    <source>
        <dbReference type="Google" id="ProtNLM"/>
    </source>
</evidence>
<keyword evidence="1" id="KW-1133">Transmembrane helix</keyword>
<name>A0A9I9EEF5_CUCME</name>
<feature type="transmembrane region" description="Helical" evidence="1">
    <location>
        <begin position="31"/>
        <end position="50"/>
    </location>
</feature>
<keyword evidence="1" id="KW-0812">Transmembrane</keyword>
<organism evidence="2">
    <name type="scientific">Cucumis melo</name>
    <name type="common">Muskmelon</name>
    <dbReference type="NCBI Taxonomy" id="3656"/>
    <lineage>
        <taxon>Eukaryota</taxon>
        <taxon>Viridiplantae</taxon>
        <taxon>Streptophyta</taxon>
        <taxon>Embryophyta</taxon>
        <taxon>Tracheophyta</taxon>
        <taxon>Spermatophyta</taxon>
        <taxon>Magnoliopsida</taxon>
        <taxon>eudicotyledons</taxon>
        <taxon>Gunneridae</taxon>
        <taxon>Pentapetalae</taxon>
        <taxon>rosids</taxon>
        <taxon>fabids</taxon>
        <taxon>Cucurbitales</taxon>
        <taxon>Cucurbitaceae</taxon>
        <taxon>Benincaseae</taxon>
        <taxon>Cucumis</taxon>
    </lineage>
</organism>
<evidence type="ECO:0000313" key="2">
    <source>
        <dbReference type="EnsemblPlants" id="MELO3C032649.2.1"/>
    </source>
</evidence>
<proteinExistence type="predicted"/>
<keyword evidence="1" id="KW-0472">Membrane</keyword>
<protein>
    <recommendedName>
        <fullName evidence="3">Transmembrane protein</fullName>
    </recommendedName>
</protein>
<accession>A0A9I9EEF5</accession>
<evidence type="ECO:0000256" key="1">
    <source>
        <dbReference type="SAM" id="Phobius"/>
    </source>
</evidence>